<dbReference type="Gene3D" id="3.40.50.720">
    <property type="entry name" value="NAD(P)-binding Rossmann-like Domain"/>
    <property type="match status" value="1"/>
</dbReference>
<evidence type="ECO:0000313" key="5">
    <source>
        <dbReference type="Proteomes" id="UP000787635"/>
    </source>
</evidence>
<dbReference type="InterPro" id="IPR051911">
    <property type="entry name" value="SDR_oxidoreductase"/>
</dbReference>
<dbReference type="PRINTS" id="PR00081">
    <property type="entry name" value="GDHRDH"/>
</dbReference>
<name>A0ABX1EFV1_9PROT</name>
<organism evidence="4 5">
    <name type="scientific">Falsiroseomonas selenitidurans</name>
    <dbReference type="NCBI Taxonomy" id="2716335"/>
    <lineage>
        <taxon>Bacteria</taxon>
        <taxon>Pseudomonadati</taxon>
        <taxon>Pseudomonadota</taxon>
        <taxon>Alphaproteobacteria</taxon>
        <taxon>Acetobacterales</taxon>
        <taxon>Roseomonadaceae</taxon>
        <taxon>Falsiroseomonas</taxon>
    </lineage>
</organism>
<dbReference type="InterPro" id="IPR036291">
    <property type="entry name" value="NAD(P)-bd_dom_sf"/>
</dbReference>
<gene>
    <name evidence="4" type="ORF">HEQ75_23140</name>
</gene>
<evidence type="ECO:0000313" key="4">
    <source>
        <dbReference type="EMBL" id="NKC33775.1"/>
    </source>
</evidence>
<sequence length="250" mass="26086">MKTILVTGCSSGFGREIARTFLERNWRVVAGMRDPRADVLPRSDHLRIVPLDVTVAESIARAVAVAGPVDVLVNNAGIGLLGALEAVPMASVRSLFETNSFGSMAMTQALLPHFRQRRGGVIVNVSSSVTLVPLPLLSAYTASKAAMNAFSDCLAEELAPFDVRVRLVLPGRAPETGFGAAARARSEGGIPESYAALAQAVFAGWQRGTLVTRAAAVAEAVWRAATDPACPIRLPAGADAEALAAGAVLQ</sequence>
<dbReference type="EMBL" id="JAAVNE010000054">
    <property type="protein sequence ID" value="NKC33775.1"/>
    <property type="molecule type" value="Genomic_DNA"/>
</dbReference>
<proteinExistence type="inferred from homology"/>
<dbReference type="InterPro" id="IPR020904">
    <property type="entry name" value="Sc_DH/Rdtase_CS"/>
</dbReference>
<dbReference type="SUPFAM" id="SSF51735">
    <property type="entry name" value="NAD(P)-binding Rossmann-fold domains"/>
    <property type="match status" value="1"/>
</dbReference>
<dbReference type="PANTHER" id="PTHR43976:SF16">
    <property type="entry name" value="SHORT-CHAIN DEHYDROGENASE_REDUCTASE FAMILY PROTEIN"/>
    <property type="match status" value="1"/>
</dbReference>
<dbReference type="PRINTS" id="PR00080">
    <property type="entry name" value="SDRFAMILY"/>
</dbReference>
<comment type="caution">
    <text evidence="4">The sequence shown here is derived from an EMBL/GenBank/DDBJ whole genome shotgun (WGS) entry which is preliminary data.</text>
</comment>
<dbReference type="PANTHER" id="PTHR43976">
    <property type="entry name" value="SHORT CHAIN DEHYDROGENASE"/>
    <property type="match status" value="1"/>
</dbReference>
<keyword evidence="2" id="KW-0560">Oxidoreductase</keyword>
<accession>A0ABX1EFV1</accession>
<dbReference type="RefSeq" id="WP_168034497.1">
    <property type="nucleotide sequence ID" value="NZ_JAAVNE010000054.1"/>
</dbReference>
<evidence type="ECO:0000256" key="3">
    <source>
        <dbReference type="RuleBase" id="RU000363"/>
    </source>
</evidence>
<dbReference type="PROSITE" id="PS00061">
    <property type="entry name" value="ADH_SHORT"/>
    <property type="match status" value="1"/>
</dbReference>
<dbReference type="Proteomes" id="UP000787635">
    <property type="component" value="Unassembled WGS sequence"/>
</dbReference>
<dbReference type="Pfam" id="PF00106">
    <property type="entry name" value="adh_short"/>
    <property type="match status" value="1"/>
</dbReference>
<dbReference type="InterPro" id="IPR002347">
    <property type="entry name" value="SDR_fam"/>
</dbReference>
<keyword evidence="5" id="KW-1185">Reference proteome</keyword>
<evidence type="ECO:0000256" key="1">
    <source>
        <dbReference type="ARBA" id="ARBA00006484"/>
    </source>
</evidence>
<protein>
    <submittedName>
        <fullName evidence="4">SDR family oxidoreductase</fullName>
    </submittedName>
</protein>
<dbReference type="CDD" id="cd05374">
    <property type="entry name" value="17beta-HSD-like_SDR_c"/>
    <property type="match status" value="1"/>
</dbReference>
<reference evidence="4 5" key="1">
    <citation type="submission" date="2020-03" db="EMBL/GenBank/DDBJ databases">
        <title>Roseomonas selenitidurans sp. nov. isolated from urban soil.</title>
        <authorList>
            <person name="Liu H."/>
        </authorList>
    </citation>
    <scope>NUCLEOTIDE SEQUENCE [LARGE SCALE GENOMIC DNA]</scope>
    <source>
        <strain evidence="4 5">BU-1</strain>
    </source>
</reference>
<evidence type="ECO:0000256" key="2">
    <source>
        <dbReference type="ARBA" id="ARBA00023002"/>
    </source>
</evidence>
<comment type="similarity">
    <text evidence="1 3">Belongs to the short-chain dehydrogenases/reductases (SDR) family.</text>
</comment>